<organism evidence="1 2">
    <name type="scientific">Catharanthus roseus</name>
    <name type="common">Madagascar periwinkle</name>
    <name type="synonym">Vinca rosea</name>
    <dbReference type="NCBI Taxonomy" id="4058"/>
    <lineage>
        <taxon>Eukaryota</taxon>
        <taxon>Viridiplantae</taxon>
        <taxon>Streptophyta</taxon>
        <taxon>Embryophyta</taxon>
        <taxon>Tracheophyta</taxon>
        <taxon>Spermatophyta</taxon>
        <taxon>Magnoliopsida</taxon>
        <taxon>eudicotyledons</taxon>
        <taxon>Gunneridae</taxon>
        <taxon>Pentapetalae</taxon>
        <taxon>asterids</taxon>
        <taxon>lamiids</taxon>
        <taxon>Gentianales</taxon>
        <taxon>Apocynaceae</taxon>
        <taxon>Rauvolfioideae</taxon>
        <taxon>Vinceae</taxon>
        <taxon>Catharanthinae</taxon>
        <taxon>Catharanthus</taxon>
    </lineage>
</organism>
<reference evidence="2" key="1">
    <citation type="journal article" date="2023" name="Nat. Plants">
        <title>Single-cell RNA sequencing provides a high-resolution roadmap for understanding the multicellular compartmentation of specialized metabolism.</title>
        <authorList>
            <person name="Sun S."/>
            <person name="Shen X."/>
            <person name="Li Y."/>
            <person name="Li Y."/>
            <person name="Wang S."/>
            <person name="Li R."/>
            <person name="Zhang H."/>
            <person name="Shen G."/>
            <person name="Guo B."/>
            <person name="Wei J."/>
            <person name="Xu J."/>
            <person name="St-Pierre B."/>
            <person name="Chen S."/>
            <person name="Sun C."/>
        </authorList>
    </citation>
    <scope>NUCLEOTIDE SEQUENCE [LARGE SCALE GENOMIC DNA]</scope>
</reference>
<accession>A0ACC0A2R4</accession>
<proteinExistence type="predicted"/>
<gene>
    <name evidence="1" type="ORF">M9H77_31929</name>
</gene>
<name>A0ACC0A2R4_CATRO</name>
<dbReference type="EMBL" id="CM044707">
    <property type="protein sequence ID" value="KAI5654742.1"/>
    <property type="molecule type" value="Genomic_DNA"/>
</dbReference>
<evidence type="ECO:0000313" key="2">
    <source>
        <dbReference type="Proteomes" id="UP001060085"/>
    </source>
</evidence>
<evidence type="ECO:0000313" key="1">
    <source>
        <dbReference type="EMBL" id="KAI5654742.1"/>
    </source>
</evidence>
<sequence>MPIVTEMMYEARAATGALFSLALYKQQMEDIAWRVIVQEVDRVVRLEAQRQIAYANHILHGVVAGSLGEIGISMSDLGSLEPPSDWQMPSYLKGEGTSSEQ</sequence>
<dbReference type="Proteomes" id="UP001060085">
    <property type="component" value="Linkage Group LG07"/>
</dbReference>
<protein>
    <submittedName>
        <fullName evidence="1">Uncharacterized protein</fullName>
    </submittedName>
</protein>
<keyword evidence="2" id="KW-1185">Reference proteome</keyword>
<comment type="caution">
    <text evidence="1">The sequence shown here is derived from an EMBL/GenBank/DDBJ whole genome shotgun (WGS) entry which is preliminary data.</text>
</comment>